<feature type="non-terminal residue" evidence="1">
    <location>
        <position position="1"/>
    </location>
</feature>
<keyword evidence="2" id="KW-1185">Reference proteome</keyword>
<dbReference type="AlphaFoldDB" id="A0AAD8A5V7"/>
<proteinExistence type="predicted"/>
<organism evidence="1 2">
    <name type="scientific">Diploptera punctata</name>
    <name type="common">Pacific beetle cockroach</name>
    <dbReference type="NCBI Taxonomy" id="6984"/>
    <lineage>
        <taxon>Eukaryota</taxon>
        <taxon>Metazoa</taxon>
        <taxon>Ecdysozoa</taxon>
        <taxon>Arthropoda</taxon>
        <taxon>Hexapoda</taxon>
        <taxon>Insecta</taxon>
        <taxon>Pterygota</taxon>
        <taxon>Neoptera</taxon>
        <taxon>Polyneoptera</taxon>
        <taxon>Dictyoptera</taxon>
        <taxon>Blattodea</taxon>
        <taxon>Blaberoidea</taxon>
        <taxon>Blaberidae</taxon>
        <taxon>Diplopterinae</taxon>
        <taxon>Diploptera</taxon>
    </lineage>
</organism>
<dbReference type="EMBL" id="JASPKZ010003791">
    <property type="protein sequence ID" value="KAJ9593016.1"/>
    <property type="molecule type" value="Genomic_DNA"/>
</dbReference>
<feature type="non-terminal residue" evidence="1">
    <location>
        <position position="106"/>
    </location>
</feature>
<name>A0AAD8A5V7_DIPPU</name>
<evidence type="ECO:0000313" key="2">
    <source>
        <dbReference type="Proteomes" id="UP001233999"/>
    </source>
</evidence>
<reference evidence="1" key="1">
    <citation type="journal article" date="2023" name="IScience">
        <title>Live-bearing cockroach genome reveals convergent evolutionary mechanisms linked to viviparity in insects and beyond.</title>
        <authorList>
            <person name="Fouks B."/>
            <person name="Harrison M.C."/>
            <person name="Mikhailova A.A."/>
            <person name="Marchal E."/>
            <person name="English S."/>
            <person name="Carruthers M."/>
            <person name="Jennings E.C."/>
            <person name="Chiamaka E.L."/>
            <person name="Frigard R.A."/>
            <person name="Pippel M."/>
            <person name="Attardo G.M."/>
            <person name="Benoit J.B."/>
            <person name="Bornberg-Bauer E."/>
            <person name="Tobe S.S."/>
        </authorList>
    </citation>
    <scope>NUCLEOTIDE SEQUENCE</scope>
    <source>
        <strain evidence="1">Stay&amp;Tobe</strain>
    </source>
</reference>
<sequence length="106" mass="11961">AYLRFMLIIINTYRFNGWMISKMLLASETKRANYLPPLHINSSPNLLEVNLLIRMGVGTAIRGKHTTRILHNGNSDGLNQRRPQQSIILGGDLNARIGNRRIPGIL</sequence>
<accession>A0AAD8A5V7</accession>
<reference evidence="1" key="2">
    <citation type="submission" date="2023-05" db="EMBL/GenBank/DDBJ databases">
        <authorList>
            <person name="Fouks B."/>
        </authorList>
    </citation>
    <scope>NUCLEOTIDE SEQUENCE</scope>
    <source>
        <strain evidence="1">Stay&amp;Tobe</strain>
        <tissue evidence="1">Testes</tissue>
    </source>
</reference>
<comment type="caution">
    <text evidence="1">The sequence shown here is derived from an EMBL/GenBank/DDBJ whole genome shotgun (WGS) entry which is preliminary data.</text>
</comment>
<evidence type="ECO:0000313" key="1">
    <source>
        <dbReference type="EMBL" id="KAJ9593016.1"/>
    </source>
</evidence>
<protein>
    <submittedName>
        <fullName evidence="1">Uncharacterized protein</fullName>
    </submittedName>
</protein>
<dbReference type="Proteomes" id="UP001233999">
    <property type="component" value="Unassembled WGS sequence"/>
</dbReference>
<gene>
    <name evidence="1" type="ORF">L9F63_015314</name>
</gene>